<evidence type="ECO:0000313" key="4">
    <source>
        <dbReference type="Proteomes" id="UP000002774"/>
    </source>
</evidence>
<dbReference type="PROSITE" id="PS51257">
    <property type="entry name" value="PROKAR_LIPOPROTEIN"/>
    <property type="match status" value="1"/>
</dbReference>
<dbReference type="Gene3D" id="3.90.640.20">
    <property type="entry name" value="Heat-shock cognate protein, ATPase"/>
    <property type="match status" value="1"/>
</dbReference>
<dbReference type="HOGENOM" id="CLU_083883_1_0_10"/>
<feature type="domain" description="DUF3298" evidence="1">
    <location>
        <begin position="176"/>
        <end position="254"/>
    </location>
</feature>
<dbReference type="EMBL" id="CM001403">
    <property type="protein sequence ID" value="EHQ26076.1"/>
    <property type="molecule type" value="Genomic_DNA"/>
</dbReference>
<keyword evidence="4" id="KW-1185">Reference proteome</keyword>
<dbReference type="InterPro" id="IPR037126">
    <property type="entry name" value="PdaC/RsiV-like_sf"/>
</dbReference>
<evidence type="ECO:0000259" key="1">
    <source>
        <dbReference type="Pfam" id="PF11738"/>
    </source>
</evidence>
<dbReference type="OrthoDB" id="594879at2"/>
<feature type="domain" description="Deacetylase PdaC" evidence="2">
    <location>
        <begin position="55"/>
        <end position="156"/>
    </location>
</feature>
<dbReference type="Pfam" id="PF11738">
    <property type="entry name" value="DUF3298"/>
    <property type="match status" value="1"/>
</dbReference>
<proteinExistence type="predicted"/>
<accession>H1YD19</accession>
<dbReference type="RefSeq" id="WP_008506036.1">
    <property type="nucleotide sequence ID" value="NZ_CM001403.1"/>
</dbReference>
<dbReference type="Gene3D" id="3.30.565.40">
    <property type="entry name" value="Fervidobacterium nodosum Rt17-B1 like"/>
    <property type="match status" value="1"/>
</dbReference>
<dbReference type="eggNOG" id="ENOG502Z967">
    <property type="taxonomic scope" value="Bacteria"/>
</dbReference>
<dbReference type="InterPro" id="IPR021729">
    <property type="entry name" value="DUF3298"/>
</dbReference>
<evidence type="ECO:0000313" key="3">
    <source>
        <dbReference type="EMBL" id="EHQ26076.1"/>
    </source>
</evidence>
<gene>
    <name evidence="3" type="ORF">Mucpa_1929</name>
</gene>
<evidence type="ECO:0000259" key="2">
    <source>
        <dbReference type="Pfam" id="PF13739"/>
    </source>
</evidence>
<organism evidence="3 4">
    <name type="scientific">Mucilaginibacter paludis DSM 18603</name>
    <dbReference type="NCBI Taxonomy" id="714943"/>
    <lineage>
        <taxon>Bacteria</taxon>
        <taxon>Pseudomonadati</taxon>
        <taxon>Bacteroidota</taxon>
        <taxon>Sphingobacteriia</taxon>
        <taxon>Sphingobacteriales</taxon>
        <taxon>Sphingobacteriaceae</taxon>
        <taxon>Mucilaginibacter</taxon>
    </lineage>
</organism>
<dbReference type="InterPro" id="IPR025303">
    <property type="entry name" value="PdaC"/>
</dbReference>
<dbReference type="Pfam" id="PF13739">
    <property type="entry name" value="PdaC"/>
    <property type="match status" value="1"/>
</dbReference>
<protein>
    <recommendedName>
        <fullName evidence="5">DUF3298 domain-containing protein</fullName>
    </recommendedName>
</protein>
<name>H1YD19_9SPHI</name>
<reference evidence="3" key="1">
    <citation type="submission" date="2011-09" db="EMBL/GenBank/DDBJ databases">
        <title>The permanent draft genome of Mucilaginibacter paludis DSM 18603.</title>
        <authorList>
            <consortium name="US DOE Joint Genome Institute (JGI-PGF)"/>
            <person name="Lucas S."/>
            <person name="Han J."/>
            <person name="Lapidus A."/>
            <person name="Bruce D."/>
            <person name="Goodwin L."/>
            <person name="Pitluck S."/>
            <person name="Peters L."/>
            <person name="Kyrpides N."/>
            <person name="Mavromatis K."/>
            <person name="Ivanova N."/>
            <person name="Mikhailova N."/>
            <person name="Held B."/>
            <person name="Detter J.C."/>
            <person name="Tapia R."/>
            <person name="Han C."/>
            <person name="Land M."/>
            <person name="Hauser L."/>
            <person name="Markowitz V."/>
            <person name="Cheng J.-F."/>
            <person name="Hugenholtz P."/>
            <person name="Woyke T."/>
            <person name="Wu D."/>
            <person name="Tindall B."/>
            <person name="Brambilla E."/>
            <person name="Klenk H.-P."/>
            <person name="Eisen J.A."/>
        </authorList>
    </citation>
    <scope>NUCLEOTIDE SEQUENCE [LARGE SCALE GENOMIC DNA]</scope>
    <source>
        <strain evidence="3">DSM 18603</strain>
    </source>
</reference>
<evidence type="ECO:0008006" key="5">
    <source>
        <dbReference type="Google" id="ProtNLM"/>
    </source>
</evidence>
<dbReference type="Proteomes" id="UP000002774">
    <property type="component" value="Chromosome"/>
</dbReference>
<dbReference type="STRING" id="714943.Mucpa_1929"/>
<sequence>MLKTRLFIIAGLALLLGACFNNKSKINKPDITRDTLSYAYQNIKERAADCGNKPDTGCTIAKMTYPVFVSQNALNDTIEARLLNLFLPGNRPANDLLTQAKNFVADYDKFFLDKRNKKLPRIPFYSATYTKVLRQDSSLVTLQTGGYSFAGGAHGGTLAFFINWNTKAQKIITLGDIFRTGYKQPLTATAEKIFRKNENLKDTSSLARDYFFKNNQFALNDNFLITPVGIRFLFNQYEIKPYAAGTTDLFIPYSSISNLLKPNTVVSQYIK</sequence>
<dbReference type="AlphaFoldDB" id="H1YD19"/>